<dbReference type="InterPro" id="IPR036852">
    <property type="entry name" value="Peptidase_S8/S53_dom_sf"/>
</dbReference>
<dbReference type="InterPro" id="IPR010259">
    <property type="entry name" value="S8pro/Inhibitor_I9"/>
</dbReference>
<protein>
    <submittedName>
        <fullName evidence="14">Subtilisin-like protease SBT5.6</fullName>
    </submittedName>
</protein>
<evidence type="ECO:0000313" key="14">
    <source>
        <dbReference type="EMBL" id="RVW29581.1"/>
    </source>
</evidence>
<evidence type="ECO:0000259" key="12">
    <source>
        <dbReference type="Pfam" id="PF05922"/>
    </source>
</evidence>
<dbReference type="FunFam" id="3.30.70.80:FF:000002">
    <property type="entry name" value="Subtilisin-like protease SBT5.3"/>
    <property type="match status" value="1"/>
</dbReference>
<dbReference type="GO" id="GO:0004252">
    <property type="term" value="F:serine-type endopeptidase activity"/>
    <property type="evidence" value="ECO:0007669"/>
    <property type="project" value="UniProtKB-UniRule"/>
</dbReference>
<evidence type="ECO:0000256" key="7">
    <source>
        <dbReference type="PROSITE-ProRule" id="PRU01240"/>
    </source>
</evidence>
<evidence type="ECO:0000256" key="3">
    <source>
        <dbReference type="ARBA" id="ARBA00022729"/>
    </source>
</evidence>
<dbReference type="CDD" id="cd02120">
    <property type="entry name" value="PA_subtilisin_like"/>
    <property type="match status" value="1"/>
</dbReference>
<dbReference type="PRINTS" id="PR00723">
    <property type="entry name" value="SUBTILISIN"/>
</dbReference>
<dbReference type="PROSITE" id="PS51257">
    <property type="entry name" value="PROKAR_LIPOPROTEIN"/>
    <property type="match status" value="1"/>
</dbReference>
<dbReference type="PROSITE" id="PS51892">
    <property type="entry name" value="SUBTILASE"/>
    <property type="match status" value="1"/>
</dbReference>
<dbReference type="Gene3D" id="3.30.70.80">
    <property type="entry name" value="Peptidase S8 propeptide/proteinase inhibitor I9"/>
    <property type="match status" value="1"/>
</dbReference>
<feature type="active site" description="Charge relay system" evidence="6 7">
    <location>
        <position position="593"/>
    </location>
</feature>
<evidence type="ECO:0000256" key="6">
    <source>
        <dbReference type="PIRSR" id="PIRSR615500-1"/>
    </source>
</evidence>
<evidence type="ECO:0000259" key="11">
    <source>
        <dbReference type="Pfam" id="PF02225"/>
    </source>
</evidence>
<feature type="active site" description="Charge relay system" evidence="6 7">
    <location>
        <position position="248"/>
    </location>
</feature>
<feature type="domain" description="Peptidase S8/S53" evidence="10">
    <location>
        <begin position="140"/>
        <end position="652"/>
    </location>
</feature>
<dbReference type="Gene3D" id="3.40.50.200">
    <property type="entry name" value="Peptidase S8/S53 domain"/>
    <property type="match status" value="1"/>
</dbReference>
<dbReference type="InterPro" id="IPR023828">
    <property type="entry name" value="Peptidase_S8_Ser-AS"/>
</dbReference>
<reference evidence="14 15" key="1">
    <citation type="journal article" date="2018" name="PLoS Genet.">
        <title>Population sequencing reveals clonal diversity and ancestral inbreeding in the grapevine cultivar Chardonnay.</title>
        <authorList>
            <person name="Roach M.J."/>
            <person name="Johnson D.L."/>
            <person name="Bohlmann J."/>
            <person name="van Vuuren H.J."/>
            <person name="Jones S.J."/>
            <person name="Pretorius I.S."/>
            <person name="Schmidt S.A."/>
            <person name="Borneman A.R."/>
        </authorList>
    </citation>
    <scope>NUCLEOTIDE SEQUENCE [LARGE SCALE GENOMIC DNA]</scope>
    <source>
        <strain evidence="15">cv. Chardonnay</strain>
        <tissue evidence="14">Leaf</tissue>
    </source>
</reference>
<dbReference type="EMBL" id="QGNW01001838">
    <property type="protein sequence ID" value="RVW29581.1"/>
    <property type="molecule type" value="Genomic_DNA"/>
</dbReference>
<dbReference type="FunFam" id="3.50.30.30:FF:000005">
    <property type="entry name" value="subtilisin-like protease SBT1.5"/>
    <property type="match status" value="1"/>
</dbReference>
<evidence type="ECO:0000256" key="9">
    <source>
        <dbReference type="SAM" id="SignalP"/>
    </source>
</evidence>
<feature type="chain" id="PRO_5019473306" evidence="9">
    <location>
        <begin position="20"/>
        <end position="815"/>
    </location>
</feature>
<keyword evidence="2 7" id="KW-0645">Protease</keyword>
<evidence type="ECO:0000313" key="15">
    <source>
        <dbReference type="Proteomes" id="UP000288805"/>
    </source>
</evidence>
<feature type="region of interest" description="Disordered" evidence="8">
    <location>
        <begin position="232"/>
        <end position="256"/>
    </location>
</feature>
<comment type="caution">
    <text evidence="14">The sequence shown here is derived from an EMBL/GenBank/DDBJ whole genome shotgun (WGS) entry which is preliminary data.</text>
</comment>
<dbReference type="AlphaFoldDB" id="A0A438D2C9"/>
<evidence type="ECO:0000256" key="8">
    <source>
        <dbReference type="SAM" id="MobiDB-lite"/>
    </source>
</evidence>
<evidence type="ECO:0000256" key="4">
    <source>
        <dbReference type="ARBA" id="ARBA00022801"/>
    </source>
</evidence>
<dbReference type="CDD" id="cd04852">
    <property type="entry name" value="Peptidases_S8_3"/>
    <property type="match status" value="1"/>
</dbReference>
<evidence type="ECO:0000256" key="5">
    <source>
        <dbReference type="ARBA" id="ARBA00022825"/>
    </source>
</evidence>
<dbReference type="Gene3D" id="2.60.40.2310">
    <property type="match status" value="1"/>
</dbReference>
<feature type="compositionally biased region" description="Basic and acidic residues" evidence="8">
    <location>
        <begin position="240"/>
        <end position="249"/>
    </location>
</feature>
<dbReference type="InterPro" id="IPR045051">
    <property type="entry name" value="SBT"/>
</dbReference>
<proteinExistence type="inferred from homology"/>
<feature type="domain" description="Inhibitor I9" evidence="12">
    <location>
        <begin position="23"/>
        <end position="99"/>
    </location>
</feature>
<dbReference type="InterPro" id="IPR041469">
    <property type="entry name" value="Subtilisin-like_FN3"/>
</dbReference>
<feature type="domain" description="Subtilisin-like protease fibronectin type-III" evidence="13">
    <location>
        <begin position="700"/>
        <end position="791"/>
    </location>
</feature>
<accession>A0A438D2C9</accession>
<keyword evidence="5 7" id="KW-0720">Serine protease</keyword>
<feature type="domain" description="PA" evidence="11">
    <location>
        <begin position="422"/>
        <end position="507"/>
    </location>
</feature>
<dbReference type="InterPro" id="IPR037045">
    <property type="entry name" value="S8pro/Inhibitor_I9_sf"/>
</dbReference>
<dbReference type="Pfam" id="PF05922">
    <property type="entry name" value="Inhibitor_I9"/>
    <property type="match status" value="1"/>
</dbReference>
<dbReference type="Pfam" id="PF00082">
    <property type="entry name" value="Peptidase_S8"/>
    <property type="match status" value="1"/>
</dbReference>
<gene>
    <name evidence="14" type="primary">SBT5.6_0</name>
    <name evidence="14" type="ORF">CK203_105035</name>
</gene>
<dbReference type="Proteomes" id="UP000288805">
    <property type="component" value="Unassembled WGS sequence"/>
</dbReference>
<feature type="signal peptide" evidence="9">
    <location>
        <begin position="1"/>
        <end position="19"/>
    </location>
</feature>
<evidence type="ECO:0000259" key="13">
    <source>
        <dbReference type="Pfam" id="PF17766"/>
    </source>
</evidence>
<dbReference type="InterPro" id="IPR034197">
    <property type="entry name" value="Peptidases_S8_3"/>
</dbReference>
<feature type="active site" description="Charge relay system" evidence="6 7">
    <location>
        <position position="149"/>
    </location>
</feature>
<dbReference type="InterPro" id="IPR003137">
    <property type="entry name" value="PA_domain"/>
</dbReference>
<sequence>MRFCVFFLLFLLPLLASCAERKVYIVYFGGHSGQKALHEIEDYHHSYLLSVKASEEEARDSLLYSYKHSINGFAAVLSPQEATKLSEMDEVVSVFPSQRKKHTLHTTRSWEFVGLEKGLGREQLKKQKKTRNLLEKARYGDQIIVGMVDNGVWPESKSFSDEGMGPIPKSWKGICQTGVAFNSSDCNRHGDTVQSPFQEEDESGPIRAPSIAILKLIGARYYLKGYESDNGPLNTTTDYRSPRDKDGHGTHTASTVAGRRVHNVSALGYAPGTASGGAPLARLAIYKVCWPIPGQTKVKGNTCYEEDMLAAIDDAIADGVHVLSISIGTSTPFTYAKDGIAIGALHATKNNIVVACSAGNSGPGPSTLSNPAPWIITVGASSVDRAFVTPLVLGNGMKLMGESVTPYKLKKKMYPLVFAADVVVPGVPKNNTAANCNFGSLDPKKVKGKLVLCLRGGIALRIEKGIEVKRAGGVGFILGNTPENGFDLPADPHLLPATAVSSEDVTKIRNYIKSTKKPMATIIPGRTVLHAKPAPFMASFTSRGPNTIDPNILKPDITGPGLNILAAWSEGSSPTRSELDPRVVKYNIFSGTSMSCPHVAAAVALLKAIHPNWSSAAIRSALMTTAGLVNNIGKPITDSSGNPANPFQYGSGHFRPTKAADPGLVYDTTYTDYLLYLCNIGVKSLDSSFNCPKVSPSSNNLNYPSLQISKLKRKVTITRTVTNVGSARSIYFSSVKSPVGFSVRVEPSILYFNHVGQKKSFCITVEARNPKASKKNDAEEYAFGAGTWKEDTVPGSLVNPVPGFLRFEIILLVEP</sequence>
<dbReference type="PROSITE" id="PS00138">
    <property type="entry name" value="SUBTILASE_SER"/>
    <property type="match status" value="1"/>
</dbReference>
<dbReference type="SUPFAM" id="SSF52743">
    <property type="entry name" value="Subtilisin-like"/>
    <property type="match status" value="1"/>
</dbReference>
<comment type="similarity">
    <text evidence="1 7">Belongs to the peptidase S8 family.</text>
</comment>
<dbReference type="Pfam" id="PF02225">
    <property type="entry name" value="PA"/>
    <property type="match status" value="1"/>
</dbReference>
<dbReference type="PANTHER" id="PTHR10795">
    <property type="entry name" value="PROPROTEIN CONVERTASE SUBTILISIN/KEXIN"/>
    <property type="match status" value="1"/>
</dbReference>
<dbReference type="Pfam" id="PF17766">
    <property type="entry name" value="fn3_6"/>
    <property type="match status" value="1"/>
</dbReference>
<name>A0A438D2C9_VITVI</name>
<keyword evidence="4 7" id="KW-0378">Hydrolase</keyword>
<evidence type="ECO:0000259" key="10">
    <source>
        <dbReference type="Pfam" id="PF00082"/>
    </source>
</evidence>
<evidence type="ECO:0000256" key="2">
    <source>
        <dbReference type="ARBA" id="ARBA00022670"/>
    </source>
</evidence>
<dbReference type="Gene3D" id="3.50.30.30">
    <property type="match status" value="1"/>
</dbReference>
<dbReference type="InterPro" id="IPR000209">
    <property type="entry name" value="Peptidase_S8/S53_dom"/>
</dbReference>
<keyword evidence="3 9" id="KW-0732">Signal</keyword>
<dbReference type="InterPro" id="IPR015500">
    <property type="entry name" value="Peptidase_S8_subtilisin-rel"/>
</dbReference>
<organism evidence="14 15">
    <name type="scientific">Vitis vinifera</name>
    <name type="common">Grape</name>
    <dbReference type="NCBI Taxonomy" id="29760"/>
    <lineage>
        <taxon>Eukaryota</taxon>
        <taxon>Viridiplantae</taxon>
        <taxon>Streptophyta</taxon>
        <taxon>Embryophyta</taxon>
        <taxon>Tracheophyta</taxon>
        <taxon>Spermatophyta</taxon>
        <taxon>Magnoliopsida</taxon>
        <taxon>eudicotyledons</taxon>
        <taxon>Gunneridae</taxon>
        <taxon>Pentapetalae</taxon>
        <taxon>rosids</taxon>
        <taxon>Vitales</taxon>
        <taxon>Vitaceae</taxon>
        <taxon>Viteae</taxon>
        <taxon>Vitis</taxon>
    </lineage>
</organism>
<evidence type="ECO:0000256" key="1">
    <source>
        <dbReference type="ARBA" id="ARBA00011073"/>
    </source>
</evidence>
<dbReference type="GO" id="GO:0006508">
    <property type="term" value="P:proteolysis"/>
    <property type="evidence" value="ECO:0007669"/>
    <property type="project" value="UniProtKB-KW"/>
</dbReference>